<reference evidence="2" key="1">
    <citation type="journal article" date="2022" name="Mol. Ecol. Resour.">
        <title>The genomes of chicory, endive, great burdock and yacon provide insights into Asteraceae palaeo-polyploidization history and plant inulin production.</title>
        <authorList>
            <person name="Fan W."/>
            <person name="Wang S."/>
            <person name="Wang H."/>
            <person name="Wang A."/>
            <person name="Jiang F."/>
            <person name="Liu H."/>
            <person name="Zhao H."/>
            <person name="Xu D."/>
            <person name="Zhang Y."/>
        </authorList>
    </citation>
    <scope>NUCLEOTIDE SEQUENCE [LARGE SCALE GENOMIC DNA]</scope>
    <source>
        <strain evidence="2">cv. Yunnan</strain>
    </source>
</reference>
<evidence type="ECO:0000313" key="2">
    <source>
        <dbReference type="Proteomes" id="UP001056120"/>
    </source>
</evidence>
<name>A0ACB9J163_9ASTR</name>
<sequence length="156" mass="17541">MSVLQRIAIGYLLASLTTFSGGSESWALCVRFVIVGWLNCRLHIALEKTKNLLQLCADCSKLYLAITGDSVVLKFGKAKSAPEDSITRVEDMVPQTIGSQAYSAIDTPDYIALEVLLKKGYSLECVVYEYSIMYSQVFRERISRYLIVLEMQRVHT</sequence>
<gene>
    <name evidence="1" type="ORF">L1987_18230</name>
</gene>
<reference evidence="1 2" key="2">
    <citation type="journal article" date="2022" name="Mol. Ecol. Resour.">
        <title>The genomes of chicory, endive, great burdock and yacon provide insights into Asteraceae paleo-polyploidization history and plant inulin production.</title>
        <authorList>
            <person name="Fan W."/>
            <person name="Wang S."/>
            <person name="Wang H."/>
            <person name="Wang A."/>
            <person name="Jiang F."/>
            <person name="Liu H."/>
            <person name="Zhao H."/>
            <person name="Xu D."/>
            <person name="Zhang Y."/>
        </authorList>
    </citation>
    <scope>NUCLEOTIDE SEQUENCE [LARGE SCALE GENOMIC DNA]</scope>
    <source>
        <strain evidence="2">cv. Yunnan</strain>
        <tissue evidence="1">Leaves</tissue>
    </source>
</reference>
<accession>A0ACB9J163</accession>
<organism evidence="1 2">
    <name type="scientific">Smallanthus sonchifolius</name>
    <dbReference type="NCBI Taxonomy" id="185202"/>
    <lineage>
        <taxon>Eukaryota</taxon>
        <taxon>Viridiplantae</taxon>
        <taxon>Streptophyta</taxon>
        <taxon>Embryophyta</taxon>
        <taxon>Tracheophyta</taxon>
        <taxon>Spermatophyta</taxon>
        <taxon>Magnoliopsida</taxon>
        <taxon>eudicotyledons</taxon>
        <taxon>Gunneridae</taxon>
        <taxon>Pentapetalae</taxon>
        <taxon>asterids</taxon>
        <taxon>campanulids</taxon>
        <taxon>Asterales</taxon>
        <taxon>Asteraceae</taxon>
        <taxon>Asteroideae</taxon>
        <taxon>Heliantheae alliance</taxon>
        <taxon>Millerieae</taxon>
        <taxon>Smallanthus</taxon>
    </lineage>
</organism>
<dbReference type="EMBL" id="CM042023">
    <property type="protein sequence ID" value="KAI3813505.1"/>
    <property type="molecule type" value="Genomic_DNA"/>
</dbReference>
<keyword evidence="2" id="KW-1185">Reference proteome</keyword>
<comment type="caution">
    <text evidence="1">The sequence shown here is derived from an EMBL/GenBank/DDBJ whole genome shotgun (WGS) entry which is preliminary data.</text>
</comment>
<protein>
    <submittedName>
        <fullName evidence="1">Uncharacterized protein</fullName>
    </submittedName>
</protein>
<dbReference type="Proteomes" id="UP001056120">
    <property type="component" value="Linkage Group LG06"/>
</dbReference>
<proteinExistence type="predicted"/>
<evidence type="ECO:0000313" key="1">
    <source>
        <dbReference type="EMBL" id="KAI3813505.1"/>
    </source>
</evidence>